<dbReference type="Pfam" id="PF23598">
    <property type="entry name" value="LRR_14"/>
    <property type="match status" value="1"/>
</dbReference>
<dbReference type="InterPro" id="IPR032675">
    <property type="entry name" value="LRR_dom_sf"/>
</dbReference>
<dbReference type="InterPro" id="IPR055414">
    <property type="entry name" value="LRR_R13L4/SHOC2-like"/>
</dbReference>
<dbReference type="Gene3D" id="3.80.10.10">
    <property type="entry name" value="Ribonuclease Inhibitor"/>
    <property type="match status" value="1"/>
</dbReference>
<reference evidence="3" key="1">
    <citation type="submission" date="2020-06" db="EMBL/GenBank/DDBJ databases">
        <authorList>
            <person name="Li T."/>
            <person name="Hu X."/>
            <person name="Zhang T."/>
            <person name="Song X."/>
            <person name="Zhang H."/>
            <person name="Dai N."/>
            <person name="Sheng W."/>
            <person name="Hou X."/>
            <person name="Wei L."/>
        </authorList>
    </citation>
    <scope>NUCLEOTIDE SEQUENCE</scope>
    <source>
        <strain evidence="3">KEN1</strain>
        <tissue evidence="3">Leaf</tissue>
    </source>
</reference>
<organism evidence="3">
    <name type="scientific">Sesamum latifolium</name>
    <dbReference type="NCBI Taxonomy" id="2727402"/>
    <lineage>
        <taxon>Eukaryota</taxon>
        <taxon>Viridiplantae</taxon>
        <taxon>Streptophyta</taxon>
        <taxon>Embryophyta</taxon>
        <taxon>Tracheophyta</taxon>
        <taxon>Spermatophyta</taxon>
        <taxon>Magnoliopsida</taxon>
        <taxon>eudicotyledons</taxon>
        <taxon>Gunneridae</taxon>
        <taxon>Pentapetalae</taxon>
        <taxon>asterids</taxon>
        <taxon>lamiids</taxon>
        <taxon>Lamiales</taxon>
        <taxon>Pedaliaceae</taxon>
        <taxon>Sesamum</taxon>
    </lineage>
</organism>
<sequence length="284" mass="32862">MFRFLKILILEDYKFESGQLPKGIRKLVLLKLLSIKNSFVEELLASVCKLSYLQSLNLQVHSHIKLPNSIYKMKHLRHLYLLPRWSRSIIGGGKLKLDGLNELETLIEFDSRIDDVTHLLKLQKIRVFDGTIWDEESLSMIVDHILNHQGQFRYTKLFIEGSYNMSQEKDGSTLLKRLLMCHSLTALHITCGASKLCRNVTILKLEDSKIEEDPMEILEKLPILRQHHLNMNAYVGKEMVCGATGFPQLRELWLDGLPNLVEWRAEKGAMPNLSILYINHCKKL</sequence>
<comment type="caution">
    <text evidence="3">The sequence shown here is derived from an EMBL/GenBank/DDBJ whole genome shotgun (WGS) entry which is preliminary data.</text>
</comment>
<reference evidence="3" key="2">
    <citation type="journal article" date="2024" name="Plant">
        <title>Genomic evolution and insights into agronomic trait innovations of Sesamum species.</title>
        <authorList>
            <person name="Miao H."/>
            <person name="Wang L."/>
            <person name="Qu L."/>
            <person name="Liu H."/>
            <person name="Sun Y."/>
            <person name="Le M."/>
            <person name="Wang Q."/>
            <person name="Wei S."/>
            <person name="Zheng Y."/>
            <person name="Lin W."/>
            <person name="Duan Y."/>
            <person name="Cao H."/>
            <person name="Xiong S."/>
            <person name="Wang X."/>
            <person name="Wei L."/>
            <person name="Li C."/>
            <person name="Ma Q."/>
            <person name="Ju M."/>
            <person name="Zhao R."/>
            <person name="Li G."/>
            <person name="Mu C."/>
            <person name="Tian Q."/>
            <person name="Mei H."/>
            <person name="Zhang T."/>
            <person name="Gao T."/>
            <person name="Zhang H."/>
        </authorList>
    </citation>
    <scope>NUCLEOTIDE SEQUENCE</scope>
    <source>
        <strain evidence="3">KEN1</strain>
    </source>
</reference>
<protein>
    <recommendedName>
        <fullName evidence="2">Disease resistance R13L4/SHOC-2-like LRR domain-containing protein</fullName>
    </recommendedName>
</protein>
<dbReference type="AlphaFoldDB" id="A0AAW2XRY4"/>
<accession>A0AAW2XRY4</accession>
<dbReference type="SUPFAM" id="SSF52058">
    <property type="entry name" value="L domain-like"/>
    <property type="match status" value="1"/>
</dbReference>
<feature type="domain" description="Disease resistance R13L4/SHOC-2-like LRR" evidence="2">
    <location>
        <begin position="2"/>
        <end position="279"/>
    </location>
</feature>
<dbReference type="EMBL" id="JACGWN010000003">
    <property type="protein sequence ID" value="KAL0456745.1"/>
    <property type="molecule type" value="Genomic_DNA"/>
</dbReference>
<dbReference type="PANTHER" id="PTHR47186:SF3">
    <property type="entry name" value="OS09G0267800 PROTEIN"/>
    <property type="match status" value="1"/>
</dbReference>
<proteinExistence type="predicted"/>
<evidence type="ECO:0000256" key="1">
    <source>
        <dbReference type="ARBA" id="ARBA00022737"/>
    </source>
</evidence>
<dbReference type="PANTHER" id="PTHR47186">
    <property type="entry name" value="LEUCINE-RICH REPEAT-CONTAINING PROTEIN 57"/>
    <property type="match status" value="1"/>
</dbReference>
<keyword evidence="1" id="KW-0677">Repeat</keyword>
<evidence type="ECO:0000259" key="2">
    <source>
        <dbReference type="Pfam" id="PF23598"/>
    </source>
</evidence>
<evidence type="ECO:0000313" key="3">
    <source>
        <dbReference type="EMBL" id="KAL0456745.1"/>
    </source>
</evidence>
<gene>
    <name evidence="3" type="ORF">Slati_1013700</name>
</gene>
<name>A0AAW2XRY4_9LAMI</name>